<accession>A0A1V4JSW7</accession>
<reference evidence="1 2" key="1">
    <citation type="submission" date="2016-02" db="EMBL/GenBank/DDBJ databases">
        <title>Band-tailed pigeon sequencing and assembly.</title>
        <authorList>
            <person name="Soares A.E."/>
            <person name="Novak B.J."/>
            <person name="Rice E.S."/>
            <person name="O'Connell B."/>
            <person name="Chang D."/>
            <person name="Weber S."/>
            <person name="Shapiro B."/>
        </authorList>
    </citation>
    <scope>NUCLEOTIDE SEQUENCE [LARGE SCALE GENOMIC DNA]</scope>
    <source>
        <strain evidence="1">BTP2013</strain>
        <tissue evidence="1">Blood</tissue>
    </source>
</reference>
<name>A0A1V4JSW7_PATFA</name>
<comment type="caution">
    <text evidence="1">The sequence shown here is derived from an EMBL/GenBank/DDBJ whole genome shotgun (WGS) entry which is preliminary data.</text>
</comment>
<gene>
    <name evidence="1" type="ORF">AV530_007780</name>
</gene>
<sequence>MTLRRNSSSGQENKPFLGVTEKILMPFTSTATFSAQEEITCHRKVNLQLKIELKRAMKSKHVNTII</sequence>
<protein>
    <submittedName>
        <fullName evidence="1">Uncharacterized protein</fullName>
    </submittedName>
</protein>
<evidence type="ECO:0000313" key="2">
    <source>
        <dbReference type="Proteomes" id="UP000190648"/>
    </source>
</evidence>
<proteinExistence type="predicted"/>
<organism evidence="1 2">
    <name type="scientific">Patagioenas fasciata monilis</name>
    <dbReference type="NCBI Taxonomy" id="372326"/>
    <lineage>
        <taxon>Eukaryota</taxon>
        <taxon>Metazoa</taxon>
        <taxon>Chordata</taxon>
        <taxon>Craniata</taxon>
        <taxon>Vertebrata</taxon>
        <taxon>Euteleostomi</taxon>
        <taxon>Archelosauria</taxon>
        <taxon>Archosauria</taxon>
        <taxon>Dinosauria</taxon>
        <taxon>Saurischia</taxon>
        <taxon>Theropoda</taxon>
        <taxon>Coelurosauria</taxon>
        <taxon>Aves</taxon>
        <taxon>Neognathae</taxon>
        <taxon>Neoaves</taxon>
        <taxon>Columbimorphae</taxon>
        <taxon>Columbiformes</taxon>
        <taxon>Columbidae</taxon>
        <taxon>Patagioenas</taxon>
    </lineage>
</organism>
<evidence type="ECO:0000313" key="1">
    <source>
        <dbReference type="EMBL" id="OPJ75260.1"/>
    </source>
</evidence>
<dbReference type="EMBL" id="LSYS01006437">
    <property type="protein sequence ID" value="OPJ75260.1"/>
    <property type="molecule type" value="Genomic_DNA"/>
</dbReference>
<dbReference type="AlphaFoldDB" id="A0A1V4JSW7"/>
<keyword evidence="2" id="KW-1185">Reference proteome</keyword>
<dbReference type="Proteomes" id="UP000190648">
    <property type="component" value="Unassembled WGS sequence"/>
</dbReference>